<evidence type="ECO:0008006" key="3">
    <source>
        <dbReference type="Google" id="ProtNLM"/>
    </source>
</evidence>
<evidence type="ECO:0000313" key="1">
    <source>
        <dbReference type="EMBL" id="TCK00763.1"/>
    </source>
</evidence>
<reference evidence="1 2" key="1">
    <citation type="submission" date="2019-03" db="EMBL/GenBank/DDBJ databases">
        <title>Genomic Encyclopedia of Type Strains, Phase IV (KMG-IV): sequencing the most valuable type-strain genomes for metagenomic binning, comparative biology and taxonomic classification.</title>
        <authorList>
            <person name="Goeker M."/>
        </authorList>
    </citation>
    <scope>NUCLEOTIDE SEQUENCE [LARGE SCALE GENOMIC DNA]</scope>
    <source>
        <strain evidence="1 2">DSM 44684</strain>
    </source>
</reference>
<dbReference type="Proteomes" id="UP000294856">
    <property type="component" value="Unassembled WGS sequence"/>
</dbReference>
<dbReference type="OrthoDB" id="4558793at2"/>
<accession>A0A4R1G323</accession>
<keyword evidence="2" id="KW-1185">Reference proteome</keyword>
<dbReference type="EMBL" id="SMFR01000001">
    <property type="protein sequence ID" value="TCK00763.1"/>
    <property type="molecule type" value="Genomic_DNA"/>
</dbReference>
<organism evidence="1 2">
    <name type="scientific">Nocardia alba</name>
    <dbReference type="NCBI Taxonomy" id="225051"/>
    <lineage>
        <taxon>Bacteria</taxon>
        <taxon>Bacillati</taxon>
        <taxon>Actinomycetota</taxon>
        <taxon>Actinomycetes</taxon>
        <taxon>Mycobacteriales</taxon>
        <taxon>Nocardiaceae</taxon>
        <taxon>Nocardia</taxon>
    </lineage>
</organism>
<gene>
    <name evidence="1" type="ORF">DFR71_1773</name>
</gene>
<protein>
    <recommendedName>
        <fullName evidence="3">Excreted virulence factor EspC (Type VII ESX diderm)</fullName>
    </recommendedName>
</protein>
<dbReference type="RefSeq" id="WP_132369739.1">
    <property type="nucleotide sequence ID" value="NZ_SMFR01000001.1"/>
</dbReference>
<proteinExistence type="predicted"/>
<dbReference type="STRING" id="1210063.GCA_001612665_06562"/>
<dbReference type="AlphaFoldDB" id="A0A4R1G323"/>
<comment type="caution">
    <text evidence="1">The sequence shown here is derived from an EMBL/GenBank/DDBJ whole genome shotgun (WGS) entry which is preliminary data.</text>
</comment>
<sequence length="104" mass="11236">MSLKVDSIALEAWAKWLTGVSEEVKLLSKNSILPNLADGREGIWIEGTELDAVMSEADNAIRKAYNSSAARQVEMATIAAGAKEDYEITDTTFAERLKSMGGLA</sequence>
<name>A0A4R1G323_9NOCA</name>
<evidence type="ECO:0000313" key="2">
    <source>
        <dbReference type="Proteomes" id="UP000294856"/>
    </source>
</evidence>